<dbReference type="Proteomes" id="UP001295684">
    <property type="component" value="Unassembled WGS sequence"/>
</dbReference>
<dbReference type="EMBL" id="CAMPGE010030287">
    <property type="protein sequence ID" value="CAI2387802.1"/>
    <property type="molecule type" value="Genomic_DNA"/>
</dbReference>
<dbReference type="AlphaFoldDB" id="A0AAD2DB55"/>
<evidence type="ECO:0000256" key="1">
    <source>
        <dbReference type="ARBA" id="ARBA00004434"/>
    </source>
</evidence>
<evidence type="ECO:0000256" key="8">
    <source>
        <dbReference type="SAM" id="MobiDB-lite"/>
    </source>
</evidence>
<dbReference type="PANTHER" id="PTHR14009">
    <property type="entry name" value="LEUCINE ZIPPER-EF-HAND CONTAINING TRANSMEMBRANE PROTEIN"/>
    <property type="match status" value="1"/>
</dbReference>
<evidence type="ECO:0000259" key="10">
    <source>
        <dbReference type="PROSITE" id="PS51758"/>
    </source>
</evidence>
<evidence type="ECO:0000256" key="5">
    <source>
        <dbReference type="ARBA" id="ARBA00023128"/>
    </source>
</evidence>
<comment type="caution">
    <text evidence="11">The sequence shown here is derived from an EMBL/GenBank/DDBJ whole genome shotgun (WGS) entry which is preliminary data.</text>
</comment>
<keyword evidence="5 7" id="KW-0496">Mitochondrion</keyword>
<dbReference type="InterPro" id="IPR033122">
    <property type="entry name" value="LETM1-like_RBD"/>
</dbReference>
<dbReference type="InterPro" id="IPR044202">
    <property type="entry name" value="LETM1/MDM38-like"/>
</dbReference>
<evidence type="ECO:0000313" key="12">
    <source>
        <dbReference type="Proteomes" id="UP001295684"/>
    </source>
</evidence>
<evidence type="ECO:0000256" key="2">
    <source>
        <dbReference type="ARBA" id="ARBA00022692"/>
    </source>
</evidence>
<keyword evidence="2 9" id="KW-0812">Transmembrane</keyword>
<evidence type="ECO:0000256" key="6">
    <source>
        <dbReference type="ARBA" id="ARBA00023136"/>
    </source>
</evidence>
<organism evidence="11 12">
    <name type="scientific">Euplotes crassus</name>
    <dbReference type="NCBI Taxonomy" id="5936"/>
    <lineage>
        <taxon>Eukaryota</taxon>
        <taxon>Sar</taxon>
        <taxon>Alveolata</taxon>
        <taxon>Ciliophora</taxon>
        <taxon>Intramacronucleata</taxon>
        <taxon>Spirotrichea</taxon>
        <taxon>Hypotrichia</taxon>
        <taxon>Euplotida</taxon>
        <taxon>Euplotidae</taxon>
        <taxon>Moneuplotes</taxon>
    </lineage>
</organism>
<sequence>MFRACFSRSKNIRESVKIVRAYGVSNCAQRNFMKIHRSNQLFTNSKGFGTAYTQSQLNLFKVSVRGVRTNQQERANQDSTDDKESDSVAEIANETKPSRGKRFKMWSKKLRINTLEFIKDCLRFDKEKVTAKCSNFGRRNYVRVRRTSAHLWDEAKKIGYGFVNLKDDIKTSVLDVKQTHYSRYQKPSYTYSNKIQRVTKDVIKFIPFSIFILIPGLELLLPAWLIIFPNATPSQFQSKATGQKKMETLIKNRDQGAKRLLYKLPKFLHLLLENPHLTKEEREEVNELVKLVESDKVMYTELLHYKHLFYKYCDFKHFKTTTLIDMAHFMGLNPVTGLNTINNLLSLFRVSIQIDNKFVSWFTKIILRRELRLFFNKIRREDSYLFWEQVESLDEKAFDSILIERGIDFHNQDYDSKLKDYKMWQSISNLANIPDTLLLFCRLLEFAEDLKRYNYSEKEEDMIKRIKSNTEYFERKKKLEEYLGLSKLKAEKRKFILAELDVILKNKDTKEKDTNEELQSEKKPLTIKDYREFQTSLADFKIRHKSIVHPVNKIYEEFDELLDELHQNIVIGYFERKEDKIMKIREHKYFMPMEFLNSEELKYDLKRHKKDKEFLG</sequence>
<dbReference type="GO" id="GO:0030003">
    <property type="term" value="P:intracellular monoatomic cation homeostasis"/>
    <property type="evidence" value="ECO:0007669"/>
    <property type="project" value="TreeGrafter"/>
</dbReference>
<dbReference type="PANTHER" id="PTHR14009:SF1">
    <property type="entry name" value="MITOCHONDRIAL PROTON_CALCIUM EXCHANGER PROTEIN"/>
    <property type="match status" value="1"/>
</dbReference>
<evidence type="ECO:0000256" key="3">
    <source>
        <dbReference type="ARBA" id="ARBA00022792"/>
    </source>
</evidence>
<feature type="transmembrane region" description="Helical" evidence="9">
    <location>
        <begin position="205"/>
        <end position="227"/>
    </location>
</feature>
<dbReference type="Pfam" id="PF07766">
    <property type="entry name" value="LETM1_RBD"/>
    <property type="match status" value="1"/>
</dbReference>
<comment type="subcellular location">
    <subcellularLocation>
        <location evidence="1">Mitochondrion inner membrane</location>
        <topology evidence="1">Single-pass membrane protein</topology>
    </subcellularLocation>
</comment>
<keyword evidence="12" id="KW-1185">Reference proteome</keyword>
<keyword evidence="4 9" id="KW-1133">Transmembrane helix</keyword>
<reference evidence="11" key="1">
    <citation type="submission" date="2023-07" db="EMBL/GenBank/DDBJ databases">
        <authorList>
            <consortium name="AG Swart"/>
            <person name="Singh M."/>
            <person name="Singh A."/>
            <person name="Seah K."/>
            <person name="Emmerich C."/>
        </authorList>
    </citation>
    <scope>NUCLEOTIDE SEQUENCE</scope>
    <source>
        <strain evidence="11">DP1</strain>
    </source>
</reference>
<keyword evidence="6 9" id="KW-0472">Membrane</keyword>
<feature type="region of interest" description="Disordered" evidence="8">
    <location>
        <begin position="70"/>
        <end position="94"/>
    </location>
</feature>
<dbReference type="GO" id="GO:0043022">
    <property type="term" value="F:ribosome binding"/>
    <property type="evidence" value="ECO:0007669"/>
    <property type="project" value="InterPro"/>
</dbReference>
<dbReference type="PROSITE" id="PS51758">
    <property type="entry name" value="LETM1_RBD"/>
    <property type="match status" value="1"/>
</dbReference>
<evidence type="ECO:0000256" key="9">
    <source>
        <dbReference type="SAM" id="Phobius"/>
    </source>
</evidence>
<keyword evidence="3" id="KW-0999">Mitochondrion inner membrane</keyword>
<proteinExistence type="predicted"/>
<protein>
    <recommendedName>
        <fullName evidence="10">Letm1 RBD domain-containing protein</fullName>
    </recommendedName>
</protein>
<gene>
    <name evidence="11" type="ORF">ECRASSUSDP1_LOCUS29436</name>
</gene>
<evidence type="ECO:0000256" key="7">
    <source>
        <dbReference type="PROSITE-ProRule" id="PRU01094"/>
    </source>
</evidence>
<evidence type="ECO:0000313" key="11">
    <source>
        <dbReference type="EMBL" id="CAI2387802.1"/>
    </source>
</evidence>
<name>A0AAD2DB55_EUPCR</name>
<feature type="domain" description="Letm1 RBD" evidence="10">
    <location>
        <begin position="254"/>
        <end position="472"/>
    </location>
</feature>
<accession>A0AAD2DB55</accession>
<dbReference type="GO" id="GO:0005743">
    <property type="term" value="C:mitochondrial inner membrane"/>
    <property type="evidence" value="ECO:0007669"/>
    <property type="project" value="UniProtKB-SubCell"/>
</dbReference>
<evidence type="ECO:0000256" key="4">
    <source>
        <dbReference type="ARBA" id="ARBA00022989"/>
    </source>
</evidence>